<gene>
    <name evidence="1" type="ORF">PPACK8108_LOCUS8359</name>
</gene>
<evidence type="ECO:0000313" key="1">
    <source>
        <dbReference type="EMBL" id="CAH7673500.1"/>
    </source>
</evidence>
<organism evidence="1 2">
    <name type="scientific">Phakopsora pachyrhizi</name>
    <name type="common">Asian soybean rust disease fungus</name>
    <dbReference type="NCBI Taxonomy" id="170000"/>
    <lineage>
        <taxon>Eukaryota</taxon>
        <taxon>Fungi</taxon>
        <taxon>Dikarya</taxon>
        <taxon>Basidiomycota</taxon>
        <taxon>Pucciniomycotina</taxon>
        <taxon>Pucciniomycetes</taxon>
        <taxon>Pucciniales</taxon>
        <taxon>Phakopsoraceae</taxon>
        <taxon>Phakopsora</taxon>
    </lineage>
</organism>
<keyword evidence="2" id="KW-1185">Reference proteome</keyword>
<reference evidence="1" key="1">
    <citation type="submission" date="2022-06" db="EMBL/GenBank/DDBJ databases">
        <authorList>
            <consortium name="SYNGENTA / RWTH Aachen University"/>
        </authorList>
    </citation>
    <scope>NUCLEOTIDE SEQUENCE</scope>
</reference>
<accession>A0AAV0AWB9</accession>
<proteinExistence type="predicted"/>
<sequence>MTKSSLPLDTGLSLIKSDTQFTGAHQLRVLPQSPPISLVEALSKTFQFIQLNYQCPFTPSDKSHVKDEADLRIEIVNQDCLTGRRGRQGRAGKGRLGLGWVLGWVLGRQAGKGRLVGRLASRQEDR</sequence>
<evidence type="ECO:0000313" key="2">
    <source>
        <dbReference type="Proteomes" id="UP001153365"/>
    </source>
</evidence>
<protein>
    <submittedName>
        <fullName evidence="1">Uncharacterized protein</fullName>
    </submittedName>
</protein>
<comment type="caution">
    <text evidence="1">The sequence shown here is derived from an EMBL/GenBank/DDBJ whole genome shotgun (WGS) entry which is preliminary data.</text>
</comment>
<dbReference type="EMBL" id="CALTRL010001717">
    <property type="protein sequence ID" value="CAH7673500.1"/>
    <property type="molecule type" value="Genomic_DNA"/>
</dbReference>
<dbReference type="AlphaFoldDB" id="A0AAV0AWB9"/>
<dbReference type="Proteomes" id="UP001153365">
    <property type="component" value="Unassembled WGS sequence"/>
</dbReference>
<name>A0AAV0AWB9_PHAPC</name>